<dbReference type="Proteomes" id="UP001576774">
    <property type="component" value="Unassembled WGS sequence"/>
</dbReference>
<evidence type="ECO:0000313" key="3">
    <source>
        <dbReference type="Proteomes" id="UP001576774"/>
    </source>
</evidence>
<name>A0ABV4XAW0_9CYAN</name>
<feature type="chain" id="PRO_5047105361" evidence="1">
    <location>
        <begin position="25"/>
        <end position="116"/>
    </location>
</feature>
<sequence>MKRLILGSLSFVFLSQVITSVAQAQIQATQSTTDYTSNLVQQLTPFELVNMAYQGHFQEQGIPGYMLFVSAHHTGRLRAETLVEAAIRAKKLSPQLLTDQGYLNAVEAQIRRVIVR</sequence>
<feature type="signal peptide" evidence="1">
    <location>
        <begin position="1"/>
        <end position="24"/>
    </location>
</feature>
<evidence type="ECO:0000313" key="2">
    <source>
        <dbReference type="EMBL" id="MFB2879939.1"/>
    </source>
</evidence>
<comment type="caution">
    <text evidence="2">The sequence shown here is derived from an EMBL/GenBank/DDBJ whole genome shotgun (WGS) entry which is preliminary data.</text>
</comment>
<protein>
    <submittedName>
        <fullName evidence="2">Uncharacterized protein</fullName>
    </submittedName>
</protein>
<keyword evidence="3" id="KW-1185">Reference proteome</keyword>
<dbReference type="EMBL" id="JBHFNQ010000186">
    <property type="protein sequence ID" value="MFB2879939.1"/>
    <property type="molecule type" value="Genomic_DNA"/>
</dbReference>
<reference evidence="2 3" key="1">
    <citation type="submission" date="2024-09" db="EMBL/GenBank/DDBJ databases">
        <title>Floridaenema gen nov. (Aerosakkonemataceae, Aerosakkonematales ord. nov., Cyanobacteria) from benthic tropical and subtropical fresh waters, with the description of four new species.</title>
        <authorList>
            <person name="Moretto J.A."/>
            <person name="Berthold D.E."/>
            <person name="Lefler F.W."/>
            <person name="Huang I.-S."/>
            <person name="Laughinghouse H. IV."/>
        </authorList>
    </citation>
    <scope>NUCLEOTIDE SEQUENCE [LARGE SCALE GENOMIC DNA]</scope>
    <source>
        <strain evidence="2 3">BLCC-F46</strain>
    </source>
</reference>
<organism evidence="2 3">
    <name type="scientific">Floridaenema aerugineum BLCC-F46</name>
    <dbReference type="NCBI Taxonomy" id="3153654"/>
    <lineage>
        <taxon>Bacteria</taxon>
        <taxon>Bacillati</taxon>
        <taxon>Cyanobacteriota</taxon>
        <taxon>Cyanophyceae</taxon>
        <taxon>Oscillatoriophycideae</taxon>
        <taxon>Aerosakkonematales</taxon>
        <taxon>Aerosakkonemataceae</taxon>
        <taxon>Floridanema</taxon>
        <taxon>Floridanema aerugineum</taxon>
    </lineage>
</organism>
<accession>A0ABV4XAW0</accession>
<keyword evidence="1" id="KW-0732">Signal</keyword>
<dbReference type="RefSeq" id="WP_413272973.1">
    <property type="nucleotide sequence ID" value="NZ_JBHFNQ010000186.1"/>
</dbReference>
<gene>
    <name evidence="2" type="ORF">ACE1CC_24050</name>
</gene>
<evidence type="ECO:0000256" key="1">
    <source>
        <dbReference type="SAM" id="SignalP"/>
    </source>
</evidence>
<proteinExistence type="predicted"/>